<proteinExistence type="predicted"/>
<evidence type="ECO:0000313" key="1">
    <source>
        <dbReference type="EMBL" id="EXF78986.1"/>
    </source>
</evidence>
<protein>
    <submittedName>
        <fullName evidence="1">Uncharacterized protein</fullName>
    </submittedName>
</protein>
<reference evidence="1 2" key="1">
    <citation type="submission" date="2014-02" db="EMBL/GenBank/DDBJ databases">
        <title>The genome sequence of Colletotrichum fioriniae PJ7.</title>
        <authorList>
            <person name="Baroncelli R."/>
            <person name="Thon M.R."/>
        </authorList>
    </citation>
    <scope>NUCLEOTIDE SEQUENCE [LARGE SCALE GENOMIC DNA]</scope>
    <source>
        <strain evidence="1 2">PJ7</strain>
    </source>
</reference>
<accession>A0A010RFB1</accession>
<comment type="caution">
    <text evidence="1">The sequence shown here is derived from an EMBL/GenBank/DDBJ whole genome shotgun (WGS) entry which is preliminary data.</text>
</comment>
<dbReference type="EMBL" id="JARH01000592">
    <property type="protein sequence ID" value="EXF78986.1"/>
    <property type="molecule type" value="Genomic_DNA"/>
</dbReference>
<organism evidence="1 2">
    <name type="scientific">Colletotrichum fioriniae PJ7</name>
    <dbReference type="NCBI Taxonomy" id="1445577"/>
    <lineage>
        <taxon>Eukaryota</taxon>
        <taxon>Fungi</taxon>
        <taxon>Dikarya</taxon>
        <taxon>Ascomycota</taxon>
        <taxon>Pezizomycotina</taxon>
        <taxon>Sordariomycetes</taxon>
        <taxon>Hypocreomycetidae</taxon>
        <taxon>Glomerellales</taxon>
        <taxon>Glomerellaceae</taxon>
        <taxon>Colletotrichum</taxon>
        <taxon>Colletotrichum acutatum species complex</taxon>
    </lineage>
</organism>
<evidence type="ECO:0000313" key="2">
    <source>
        <dbReference type="Proteomes" id="UP000020467"/>
    </source>
</evidence>
<dbReference type="HOGENOM" id="CLU_940104_0_0_1"/>
<keyword evidence="2" id="KW-1185">Reference proteome</keyword>
<dbReference type="KEGG" id="cfj:CFIO01_08638"/>
<dbReference type="OrthoDB" id="10411239at2759"/>
<gene>
    <name evidence="1" type="ORF">CFIO01_08638</name>
</gene>
<sequence length="296" mass="33161">MLSSAFEEPSTSALILGDATCVTLYLQKRYAARTPIPWPKCHMRRRHCNAALTTFDHPASYTTSKLQAIRPSHDDPFEIGGGAPSHRPATGGQIFCIRERHIREFRQQSSWQMNCGCATAGALTLNMLRRLGLITADDIEHALPVSDDKKFRRNVPPKRSLALAAAGIVPRRRGAVEWSSSDRNVPCSRTRRRITKTDGRREGGYKSTIHHQEARNSNGILRSSKVQGQITPACLHLPLSLHLQSWHWRASSRLVGPQKKKPPPKVDEGLVRYNGVLQPTKWLRFKVTTSVPNNEA</sequence>
<dbReference type="Proteomes" id="UP000020467">
    <property type="component" value="Unassembled WGS sequence"/>
</dbReference>
<name>A0A010RFB1_9PEZI</name>
<dbReference type="AlphaFoldDB" id="A0A010RFB1"/>